<gene>
    <name evidence="1" type="ORF">SAMN04488009_2833</name>
</gene>
<name>A0ABY1SK26_9FLAO</name>
<reference evidence="1 2" key="1">
    <citation type="submission" date="2017-06" db="EMBL/GenBank/DDBJ databases">
        <authorList>
            <person name="Varghese N."/>
            <person name="Submissions S."/>
        </authorList>
    </citation>
    <scope>NUCLEOTIDE SEQUENCE [LARGE SCALE GENOMIC DNA]</scope>
    <source>
        <strain evidence="1 2">DSM 19840</strain>
    </source>
</reference>
<dbReference type="RefSeq" id="WP_089261285.1">
    <property type="nucleotide sequence ID" value="NZ_FZNV01000004.1"/>
</dbReference>
<keyword evidence="2" id="KW-1185">Reference proteome</keyword>
<comment type="caution">
    <text evidence="1">The sequence shown here is derived from an EMBL/GenBank/DDBJ whole genome shotgun (WGS) entry which is preliminary data.</text>
</comment>
<evidence type="ECO:0000313" key="2">
    <source>
        <dbReference type="Proteomes" id="UP000198337"/>
    </source>
</evidence>
<organism evidence="1 2">
    <name type="scientific">Maribacter sedimenticola</name>
    <dbReference type="NCBI Taxonomy" id="228956"/>
    <lineage>
        <taxon>Bacteria</taxon>
        <taxon>Pseudomonadati</taxon>
        <taxon>Bacteroidota</taxon>
        <taxon>Flavobacteriia</taxon>
        <taxon>Flavobacteriales</taxon>
        <taxon>Flavobacteriaceae</taxon>
        <taxon>Maribacter</taxon>
    </lineage>
</organism>
<protein>
    <submittedName>
        <fullName evidence="1">Uncharacterized protein</fullName>
    </submittedName>
</protein>
<dbReference type="EMBL" id="FZNV01000004">
    <property type="protein sequence ID" value="SNR62879.1"/>
    <property type="molecule type" value="Genomic_DNA"/>
</dbReference>
<evidence type="ECO:0000313" key="1">
    <source>
        <dbReference type="EMBL" id="SNR62879.1"/>
    </source>
</evidence>
<sequence length="309" mass="34076">MKNYINSTVLIVTLISIQNSFSQCPNTLENQATGPNAIIISSPELVAGADSIIGINDNGECGLTVTNNDNNQPWSRIRISINLAENSLQAGDELNTSIEVAQSNGQPRVEYNMDNAANEALIYESFTNSNIHNQTITVPSGISSIDIWLYSNYTENTPGSNTYKNLSISKVVNGGETPSSESSVWSENNNIASYFGKVGVGTTSPGDYDLAVNGEIRAKEIKVETANWPDYVFAEYYTLPTLKEVQNHIDQKGHLINIPSAKEIEENGLELGEMNRLLLEKIEELTLYTIKQQNEINLLKKQINKIVKK</sequence>
<dbReference type="Proteomes" id="UP000198337">
    <property type="component" value="Unassembled WGS sequence"/>
</dbReference>
<proteinExistence type="predicted"/>
<accession>A0ABY1SK26</accession>